<accession>A0ABV6Q6Y4</accession>
<dbReference type="SUPFAM" id="SSF81296">
    <property type="entry name" value="E set domains"/>
    <property type="match status" value="1"/>
</dbReference>
<dbReference type="Proteomes" id="UP001589832">
    <property type="component" value="Unassembled WGS sequence"/>
</dbReference>
<protein>
    <submittedName>
        <fullName evidence="3">DUF5103 domain-containing protein</fullName>
    </submittedName>
</protein>
<feature type="signal peptide" evidence="1">
    <location>
        <begin position="1"/>
        <end position="20"/>
    </location>
</feature>
<keyword evidence="4" id="KW-1185">Reference proteome</keyword>
<sequence>MKKNLYRILLFLLTPAVLIAQVEEVSPPDFIKTITFKSNTTQGQLPILKLGEPLVLEFDALNANEEDFYYVIEHYNFDWTPSVLAKAEYLRGLDNQRILTYENSFNTYQIYSHYKLQIPNIQTRALLKSGNYMISIYDDYDELMFSRKFMIYEDVVNVGVKVKRSRDVKVIAEKQSVDIVVATNSINFNNPLETIKTLIVQNNNLNTSINDLKPQYTLGNELIYRYDTESAFWGGNEYLYFENRDVRTSNIGVQFIDLKDIYHSYLYTNIVRKDRPYTYNPDINGNFQVTAADGINIDIEADYTMVHFSLLQQELKDKDIHVYGNFNAYAIEPLTKMEFNSESGKYETMMRLKQGFYNYKYVVVDKETGNLEEGAISGNFWQTENNYKVLVYYRDLGARFDRLIGYGEASSVNISN</sequence>
<dbReference type="InterPro" id="IPR013783">
    <property type="entry name" value="Ig-like_fold"/>
</dbReference>
<proteinExistence type="predicted"/>
<name>A0ABV6Q6Y4_9FLAO</name>
<comment type="caution">
    <text evidence="3">The sequence shown here is derived from an EMBL/GenBank/DDBJ whole genome shotgun (WGS) entry which is preliminary data.</text>
</comment>
<dbReference type="InterPro" id="IPR031345">
    <property type="entry name" value="T9SS_Plug_N"/>
</dbReference>
<feature type="domain" description="Type 9 secretion system plug protein N-terminal" evidence="2">
    <location>
        <begin position="31"/>
        <end position="153"/>
    </location>
</feature>
<keyword evidence="1" id="KW-0732">Signal</keyword>
<dbReference type="EMBL" id="JBHLTQ010000002">
    <property type="protein sequence ID" value="MFC0604034.1"/>
    <property type="molecule type" value="Genomic_DNA"/>
</dbReference>
<evidence type="ECO:0000256" key="1">
    <source>
        <dbReference type="SAM" id="SignalP"/>
    </source>
</evidence>
<feature type="chain" id="PRO_5047380785" evidence="1">
    <location>
        <begin position="21"/>
        <end position="416"/>
    </location>
</feature>
<organism evidence="3 4">
    <name type="scientific">Winogradskyella pulchriflava</name>
    <dbReference type="NCBI Taxonomy" id="1110688"/>
    <lineage>
        <taxon>Bacteria</taxon>
        <taxon>Pseudomonadati</taxon>
        <taxon>Bacteroidota</taxon>
        <taxon>Flavobacteriia</taxon>
        <taxon>Flavobacteriales</taxon>
        <taxon>Flavobacteriaceae</taxon>
        <taxon>Winogradskyella</taxon>
    </lineage>
</organism>
<evidence type="ECO:0000259" key="2">
    <source>
        <dbReference type="Pfam" id="PF17116"/>
    </source>
</evidence>
<dbReference type="Gene3D" id="2.60.40.10">
    <property type="entry name" value="Immunoglobulins"/>
    <property type="match status" value="1"/>
</dbReference>
<dbReference type="InterPro" id="IPR014756">
    <property type="entry name" value="Ig_E-set"/>
</dbReference>
<evidence type="ECO:0000313" key="3">
    <source>
        <dbReference type="EMBL" id="MFC0604034.1"/>
    </source>
</evidence>
<evidence type="ECO:0000313" key="4">
    <source>
        <dbReference type="Proteomes" id="UP001589832"/>
    </source>
</evidence>
<gene>
    <name evidence="3" type="ORF">ACFFGA_05680</name>
</gene>
<dbReference type="Pfam" id="PF17116">
    <property type="entry name" value="T9SS_plug_1st"/>
    <property type="match status" value="1"/>
</dbReference>
<reference evidence="3 4" key="1">
    <citation type="submission" date="2024-09" db="EMBL/GenBank/DDBJ databases">
        <authorList>
            <person name="Sun Q."/>
            <person name="Mori K."/>
        </authorList>
    </citation>
    <scope>NUCLEOTIDE SEQUENCE [LARGE SCALE GENOMIC DNA]</scope>
    <source>
        <strain evidence="3 4">NCAIM B.02481</strain>
    </source>
</reference>
<dbReference type="RefSeq" id="WP_386060952.1">
    <property type="nucleotide sequence ID" value="NZ_JBHLTQ010000002.1"/>
</dbReference>